<keyword evidence="5" id="KW-1185">Reference proteome</keyword>
<dbReference type="InterPro" id="IPR009014">
    <property type="entry name" value="Transketo_C/PFOR_II"/>
</dbReference>
<dbReference type="InterPro" id="IPR002880">
    <property type="entry name" value="Pyrv_Fd/Flavodoxin_OxRdtase_N"/>
</dbReference>
<evidence type="ECO:0000313" key="5">
    <source>
        <dbReference type="Proteomes" id="UP001158066"/>
    </source>
</evidence>
<evidence type="ECO:0000259" key="3">
    <source>
        <dbReference type="Pfam" id="PF17147"/>
    </source>
</evidence>
<accession>A0AA46AI19</accession>
<dbReference type="Gene3D" id="3.40.50.920">
    <property type="match status" value="1"/>
</dbReference>
<dbReference type="Pfam" id="PF17147">
    <property type="entry name" value="PFOR_II"/>
    <property type="match status" value="1"/>
</dbReference>
<organism evidence="4 5">
    <name type="scientific">Anoxynatronum buryatiense</name>
    <dbReference type="NCBI Taxonomy" id="489973"/>
    <lineage>
        <taxon>Bacteria</taxon>
        <taxon>Bacillati</taxon>
        <taxon>Bacillota</taxon>
        <taxon>Clostridia</taxon>
        <taxon>Eubacteriales</taxon>
        <taxon>Clostridiaceae</taxon>
        <taxon>Anoxynatronum</taxon>
    </lineage>
</organism>
<dbReference type="PANTHER" id="PTHR43088:SF1">
    <property type="entry name" value="SUBUNIT OF PYRUVATE:FLAVODOXIN OXIDOREDUCTASE"/>
    <property type="match status" value="1"/>
</dbReference>
<sequence length="358" mass="39572">MEEKVLLKGNEIIGEAAIRSGCKLFFGYPITPSTEVIEYLSANLPSQGGTVLQAEDEIGAINMCYGAACTGNRVMTASSSPGISLKQEGLSFSAAVELPMVVVNVNRCGPGLGGLGPAQSDYFQSVKGGGHGDYRLIVLAPSKAQELYDYTMEAFDLADQYRNPVMVLTDGYLGQTMEPVILKERPESPEFDRTWVVDGCEGREKRILASYSLTNEIGEANNRYWEAKYKAIQEVEQRWESFHAEDAEYLLVSYGTTGRICKSTVLNARKKGVKLGLIRPITLWPFPVKAFEPHLEKVKGIVTVELNTGQMIEDVKLAVECKVPVHLYHRQGGMLPTETEILDYVEEMIAKDTREVQA</sequence>
<feature type="domain" description="Pyruvate:ferredoxin oxidoreductase core" evidence="3">
    <location>
        <begin position="247"/>
        <end position="340"/>
    </location>
</feature>
<dbReference type="Gene3D" id="3.40.50.970">
    <property type="match status" value="1"/>
</dbReference>
<keyword evidence="1" id="KW-0560">Oxidoreductase</keyword>
<protein>
    <submittedName>
        <fullName evidence="4">2-oxoglutarate ferredoxin oxidoreductase subunit alpha</fullName>
    </submittedName>
</protein>
<comment type="caution">
    <text evidence="4">The sequence shown here is derived from an EMBL/GenBank/DDBJ whole genome shotgun (WGS) entry which is preliminary data.</text>
</comment>
<dbReference type="EMBL" id="FXUF01000002">
    <property type="protein sequence ID" value="SMP45737.1"/>
    <property type="molecule type" value="Genomic_DNA"/>
</dbReference>
<proteinExistence type="predicted"/>
<evidence type="ECO:0000256" key="1">
    <source>
        <dbReference type="ARBA" id="ARBA00023002"/>
    </source>
</evidence>
<dbReference type="RefSeq" id="WP_283408255.1">
    <property type="nucleotide sequence ID" value="NZ_FXUF01000002.1"/>
</dbReference>
<dbReference type="Proteomes" id="UP001158066">
    <property type="component" value="Unassembled WGS sequence"/>
</dbReference>
<dbReference type="InterPro" id="IPR052368">
    <property type="entry name" value="2-oxoacid_oxidoreductase"/>
</dbReference>
<dbReference type="PANTHER" id="PTHR43088">
    <property type="entry name" value="SUBUNIT OF PYRUVATE:FLAVODOXIN OXIDOREDUCTASE-RELATED"/>
    <property type="match status" value="1"/>
</dbReference>
<reference evidence="4" key="1">
    <citation type="submission" date="2017-05" db="EMBL/GenBank/DDBJ databases">
        <authorList>
            <person name="Varghese N."/>
            <person name="Submissions S."/>
        </authorList>
    </citation>
    <scope>NUCLEOTIDE SEQUENCE</scope>
    <source>
        <strain evidence="4">Su22</strain>
    </source>
</reference>
<dbReference type="InterPro" id="IPR033412">
    <property type="entry name" value="PFOR_II"/>
</dbReference>
<evidence type="ECO:0000259" key="2">
    <source>
        <dbReference type="Pfam" id="PF01855"/>
    </source>
</evidence>
<dbReference type="CDD" id="cd07034">
    <property type="entry name" value="TPP_PYR_PFOR_IOR-alpha_like"/>
    <property type="match status" value="1"/>
</dbReference>
<feature type="domain" description="Pyruvate flavodoxin/ferredoxin oxidoreductase pyrimidine binding" evidence="2">
    <location>
        <begin position="15"/>
        <end position="201"/>
    </location>
</feature>
<dbReference type="Pfam" id="PF01855">
    <property type="entry name" value="POR_N"/>
    <property type="match status" value="1"/>
</dbReference>
<evidence type="ECO:0000313" key="4">
    <source>
        <dbReference type="EMBL" id="SMP45737.1"/>
    </source>
</evidence>
<dbReference type="SUPFAM" id="SSF52518">
    <property type="entry name" value="Thiamin diphosphate-binding fold (THDP-binding)"/>
    <property type="match status" value="1"/>
</dbReference>
<dbReference type="SUPFAM" id="SSF52922">
    <property type="entry name" value="TK C-terminal domain-like"/>
    <property type="match status" value="1"/>
</dbReference>
<dbReference type="NCBIfam" id="NF005507">
    <property type="entry name" value="PRK07119.1"/>
    <property type="match status" value="1"/>
</dbReference>
<dbReference type="GO" id="GO:0016491">
    <property type="term" value="F:oxidoreductase activity"/>
    <property type="evidence" value="ECO:0007669"/>
    <property type="project" value="UniProtKB-KW"/>
</dbReference>
<gene>
    <name evidence="4" type="ORF">SAMN06296020_102356</name>
</gene>
<dbReference type="InterPro" id="IPR029061">
    <property type="entry name" value="THDP-binding"/>
</dbReference>
<dbReference type="AlphaFoldDB" id="A0AA46AI19"/>
<name>A0AA46AI19_9CLOT</name>